<dbReference type="Pfam" id="PF00563">
    <property type="entry name" value="EAL"/>
    <property type="match status" value="1"/>
</dbReference>
<dbReference type="PATRIC" id="fig|1348334.3.peg.4903"/>
<gene>
    <name evidence="3" type="ORF">M595_5085</name>
</gene>
<keyword evidence="4" id="KW-1185">Reference proteome</keyword>
<feature type="domain" description="EAL" evidence="2">
    <location>
        <begin position="1"/>
        <end position="153"/>
    </location>
</feature>
<accession>U7QAZ1</accession>
<dbReference type="RefSeq" id="WP_023068770.1">
    <property type="nucleotide sequence ID" value="NZ_AUZM01000072.1"/>
</dbReference>
<dbReference type="PANTHER" id="PTHR33121:SF70">
    <property type="entry name" value="SIGNALING PROTEIN YKOW"/>
    <property type="match status" value="1"/>
</dbReference>
<protein>
    <submittedName>
        <fullName evidence="3">EAL domain protein</fullName>
    </submittedName>
</protein>
<dbReference type="PANTHER" id="PTHR33121">
    <property type="entry name" value="CYCLIC DI-GMP PHOSPHODIESTERASE PDEF"/>
    <property type="match status" value="1"/>
</dbReference>
<evidence type="ECO:0000313" key="4">
    <source>
        <dbReference type="Proteomes" id="UP000017127"/>
    </source>
</evidence>
<comment type="caution">
    <text evidence="3">The sequence shown here is derived from an EMBL/GenBank/DDBJ whole genome shotgun (WGS) entry which is preliminary data.</text>
</comment>
<proteinExistence type="predicted"/>
<sequence>MAAIASASCTYFLWKHPYAIIIFTAEFLFVSFFYRRYNYRFAVLFIDLDDFQHINDFGTGFSSLRYLHQFPLNVIKIDRSFVETLNRGTRERCIIHSIVTLGRSLNLATVAEGIETPQQLEKLRSLECESGQGYLFSKPIPGEQIEDFLLKPGVLIKPAPKMYNEKHLNTFNTVSEQVRQVI</sequence>
<dbReference type="InterPro" id="IPR035919">
    <property type="entry name" value="EAL_sf"/>
</dbReference>
<feature type="transmembrane region" description="Helical" evidence="1">
    <location>
        <begin position="16"/>
        <end position="34"/>
    </location>
</feature>
<dbReference type="AlphaFoldDB" id="U7QAZ1"/>
<keyword evidence="1" id="KW-1133">Transmembrane helix</keyword>
<dbReference type="InterPro" id="IPR050706">
    <property type="entry name" value="Cyclic-di-GMP_PDE-like"/>
</dbReference>
<name>U7QAZ1_9CYAN</name>
<keyword evidence="1" id="KW-0472">Membrane</keyword>
<dbReference type="SUPFAM" id="SSF141868">
    <property type="entry name" value="EAL domain-like"/>
    <property type="match status" value="1"/>
</dbReference>
<reference evidence="3 4" key="1">
    <citation type="journal article" date="2013" name="Front. Microbiol.">
        <title>Comparative genomic analyses of the cyanobacterium, Lyngbya aestuarii BL J, a powerful hydrogen producer.</title>
        <authorList>
            <person name="Kothari A."/>
            <person name="Vaughn M."/>
            <person name="Garcia-Pichel F."/>
        </authorList>
    </citation>
    <scope>NUCLEOTIDE SEQUENCE [LARGE SCALE GENOMIC DNA]</scope>
    <source>
        <strain evidence="3 4">BL J</strain>
    </source>
</reference>
<dbReference type="GO" id="GO:0071111">
    <property type="term" value="F:cyclic-guanylate-specific phosphodiesterase activity"/>
    <property type="evidence" value="ECO:0007669"/>
    <property type="project" value="InterPro"/>
</dbReference>
<dbReference type="Proteomes" id="UP000017127">
    <property type="component" value="Unassembled WGS sequence"/>
</dbReference>
<evidence type="ECO:0000313" key="3">
    <source>
        <dbReference type="EMBL" id="ERT04983.1"/>
    </source>
</evidence>
<organism evidence="3 4">
    <name type="scientific">Lyngbya aestuarii BL J</name>
    <dbReference type="NCBI Taxonomy" id="1348334"/>
    <lineage>
        <taxon>Bacteria</taxon>
        <taxon>Bacillati</taxon>
        <taxon>Cyanobacteriota</taxon>
        <taxon>Cyanophyceae</taxon>
        <taxon>Oscillatoriophycideae</taxon>
        <taxon>Oscillatoriales</taxon>
        <taxon>Microcoleaceae</taxon>
        <taxon>Lyngbya</taxon>
    </lineage>
</organism>
<dbReference type="PROSITE" id="PS50883">
    <property type="entry name" value="EAL"/>
    <property type="match status" value="1"/>
</dbReference>
<evidence type="ECO:0000259" key="2">
    <source>
        <dbReference type="PROSITE" id="PS50883"/>
    </source>
</evidence>
<keyword evidence="1" id="KW-0812">Transmembrane</keyword>
<dbReference type="Gene3D" id="3.20.20.450">
    <property type="entry name" value="EAL domain"/>
    <property type="match status" value="1"/>
</dbReference>
<evidence type="ECO:0000256" key="1">
    <source>
        <dbReference type="SAM" id="Phobius"/>
    </source>
</evidence>
<dbReference type="InterPro" id="IPR001633">
    <property type="entry name" value="EAL_dom"/>
</dbReference>
<dbReference type="CDD" id="cd01948">
    <property type="entry name" value="EAL"/>
    <property type="match status" value="1"/>
</dbReference>
<dbReference type="SMART" id="SM00052">
    <property type="entry name" value="EAL"/>
    <property type="match status" value="1"/>
</dbReference>
<dbReference type="EMBL" id="AUZM01000072">
    <property type="protein sequence ID" value="ERT04983.1"/>
    <property type="molecule type" value="Genomic_DNA"/>
</dbReference>